<evidence type="ECO:0000313" key="2">
    <source>
        <dbReference type="Proteomes" id="UP000735302"/>
    </source>
</evidence>
<gene>
    <name evidence="1" type="ORF">PoB_000332100</name>
</gene>
<dbReference type="PANTHER" id="PTHR46601">
    <property type="entry name" value="ULP_PROTEASE DOMAIN-CONTAINING PROTEIN"/>
    <property type="match status" value="1"/>
</dbReference>
<organism evidence="1 2">
    <name type="scientific">Plakobranchus ocellatus</name>
    <dbReference type="NCBI Taxonomy" id="259542"/>
    <lineage>
        <taxon>Eukaryota</taxon>
        <taxon>Metazoa</taxon>
        <taxon>Spiralia</taxon>
        <taxon>Lophotrochozoa</taxon>
        <taxon>Mollusca</taxon>
        <taxon>Gastropoda</taxon>
        <taxon>Heterobranchia</taxon>
        <taxon>Euthyneura</taxon>
        <taxon>Panpulmonata</taxon>
        <taxon>Sacoglossa</taxon>
        <taxon>Placobranchoidea</taxon>
        <taxon>Plakobranchidae</taxon>
        <taxon>Plakobranchus</taxon>
    </lineage>
</organism>
<name>A0AAV3Y137_9GAST</name>
<protein>
    <submittedName>
        <fullName evidence="1">(S)-beta-bisabolene synthase</fullName>
    </submittedName>
</protein>
<sequence length="115" mass="13462">MKGEHKEWKRWQKTEKCNKDLVTNCNTLSDIINIFESDLVLLGKHLVTAQWQRKQYQFLAENLPPGHAMCTADFAVNYLCKFQNEVQSAHWSYRQVTVRPCVFFTDAPKKAAKKE</sequence>
<dbReference type="AlphaFoldDB" id="A0AAV3Y137"/>
<proteinExistence type="predicted"/>
<dbReference type="Proteomes" id="UP000735302">
    <property type="component" value="Unassembled WGS sequence"/>
</dbReference>
<comment type="caution">
    <text evidence="1">The sequence shown here is derived from an EMBL/GenBank/DDBJ whole genome shotgun (WGS) entry which is preliminary data.</text>
</comment>
<dbReference type="PANTHER" id="PTHR46601:SF1">
    <property type="entry name" value="ADF-H DOMAIN-CONTAINING PROTEIN"/>
    <property type="match status" value="1"/>
</dbReference>
<accession>A0AAV3Y137</accession>
<keyword evidence="2" id="KW-1185">Reference proteome</keyword>
<dbReference type="EMBL" id="BLXT01000427">
    <property type="protein sequence ID" value="GFN76815.1"/>
    <property type="molecule type" value="Genomic_DNA"/>
</dbReference>
<evidence type="ECO:0000313" key="1">
    <source>
        <dbReference type="EMBL" id="GFN76815.1"/>
    </source>
</evidence>
<reference evidence="1 2" key="1">
    <citation type="journal article" date="2021" name="Elife">
        <title>Chloroplast acquisition without the gene transfer in kleptoplastic sea slugs, Plakobranchus ocellatus.</title>
        <authorList>
            <person name="Maeda T."/>
            <person name="Takahashi S."/>
            <person name="Yoshida T."/>
            <person name="Shimamura S."/>
            <person name="Takaki Y."/>
            <person name="Nagai Y."/>
            <person name="Toyoda A."/>
            <person name="Suzuki Y."/>
            <person name="Arimoto A."/>
            <person name="Ishii H."/>
            <person name="Satoh N."/>
            <person name="Nishiyama T."/>
            <person name="Hasebe M."/>
            <person name="Maruyama T."/>
            <person name="Minagawa J."/>
            <person name="Obokata J."/>
            <person name="Shigenobu S."/>
        </authorList>
    </citation>
    <scope>NUCLEOTIDE SEQUENCE [LARGE SCALE GENOMIC DNA]</scope>
</reference>